<dbReference type="GO" id="GO:1904047">
    <property type="term" value="F:S-adenosyl-L-methionine binding"/>
    <property type="evidence" value="ECO:0007669"/>
    <property type="project" value="TreeGrafter"/>
</dbReference>
<dbReference type="Gene3D" id="3.30.46.10">
    <property type="entry name" value="Glycine N-methyltransferase, chain A, domain 1"/>
    <property type="match status" value="1"/>
</dbReference>
<evidence type="ECO:0000313" key="9">
    <source>
        <dbReference type="Proteomes" id="UP000317378"/>
    </source>
</evidence>
<keyword evidence="2 8" id="KW-0489">Methyltransferase</keyword>
<dbReference type="GO" id="GO:0019286">
    <property type="term" value="P:glycine betaine biosynthetic process from glycine"/>
    <property type="evidence" value="ECO:0007669"/>
    <property type="project" value="UniProtKB-ARBA"/>
</dbReference>
<dbReference type="OrthoDB" id="279734at2"/>
<dbReference type="GO" id="GO:1901052">
    <property type="term" value="P:sarcosine metabolic process"/>
    <property type="evidence" value="ECO:0007669"/>
    <property type="project" value="TreeGrafter"/>
</dbReference>
<dbReference type="GO" id="GO:0032259">
    <property type="term" value="P:methylation"/>
    <property type="evidence" value="ECO:0007669"/>
    <property type="project" value="UniProtKB-KW"/>
</dbReference>
<dbReference type="Pfam" id="PF08241">
    <property type="entry name" value="Methyltransf_11"/>
    <property type="match status" value="1"/>
</dbReference>
<dbReference type="InterPro" id="IPR013216">
    <property type="entry name" value="Methyltransf_11"/>
</dbReference>
<comment type="pathway">
    <text evidence="5">Amine and polyamine biosynthesis; betaine biosynthesis via glycine pathway; betaine from glycine: step 3/3.</text>
</comment>
<keyword evidence="9" id="KW-1185">Reference proteome</keyword>
<evidence type="ECO:0000259" key="7">
    <source>
        <dbReference type="Pfam" id="PF13649"/>
    </source>
</evidence>
<dbReference type="GO" id="GO:0005829">
    <property type="term" value="C:cytosol"/>
    <property type="evidence" value="ECO:0007669"/>
    <property type="project" value="TreeGrafter"/>
</dbReference>
<feature type="domain" description="Methyltransferase type 11" evidence="6">
    <location>
        <begin position="338"/>
        <end position="436"/>
    </location>
</feature>
<evidence type="ECO:0000256" key="3">
    <source>
        <dbReference type="ARBA" id="ARBA00022679"/>
    </source>
</evidence>
<gene>
    <name evidence="8" type="ORF">FGD71_012435</name>
</gene>
<dbReference type="PROSITE" id="PS51600">
    <property type="entry name" value="SAM_GNMT"/>
    <property type="match status" value="1"/>
</dbReference>
<reference evidence="8 9" key="1">
    <citation type="submission" date="2019-06" db="EMBL/GenBank/DDBJ databases">
        <title>Streptomyces sporangiiformans sp. nov., a novel actinomycete isolated from soil in Mount Song.</title>
        <authorList>
            <person name="Han L."/>
        </authorList>
    </citation>
    <scope>NUCLEOTIDE SEQUENCE [LARGE SCALE GENOMIC DNA]</scope>
    <source>
        <strain evidence="8 9">NEAU-SSA 1</strain>
    </source>
</reference>
<dbReference type="GO" id="GO:0046500">
    <property type="term" value="P:S-adenosylmethionine metabolic process"/>
    <property type="evidence" value="ECO:0007669"/>
    <property type="project" value="TreeGrafter"/>
</dbReference>
<dbReference type="CDD" id="cd02440">
    <property type="entry name" value="AdoMet_MTases"/>
    <property type="match status" value="2"/>
</dbReference>
<evidence type="ECO:0000313" key="8">
    <source>
        <dbReference type="EMBL" id="TPQ21943.1"/>
    </source>
</evidence>
<comment type="caution">
    <text evidence="8">The sequence shown here is derived from an EMBL/GenBank/DDBJ whole genome shotgun (WGS) entry which is preliminary data.</text>
</comment>
<dbReference type="InterPro" id="IPR014369">
    <property type="entry name" value="Gly/Sar_N_MeTrfase"/>
</dbReference>
<keyword evidence="4" id="KW-0949">S-adenosyl-L-methionine</keyword>
<evidence type="ECO:0000256" key="5">
    <source>
        <dbReference type="ARBA" id="ARBA00060542"/>
    </source>
</evidence>
<keyword evidence="3 8" id="KW-0808">Transferase</keyword>
<dbReference type="GO" id="GO:0042802">
    <property type="term" value="F:identical protein binding"/>
    <property type="evidence" value="ECO:0007669"/>
    <property type="project" value="TreeGrafter"/>
</dbReference>
<dbReference type="GO" id="GO:0046498">
    <property type="term" value="P:S-adenosylhomocysteine metabolic process"/>
    <property type="evidence" value="ECO:0007669"/>
    <property type="project" value="TreeGrafter"/>
</dbReference>
<proteinExistence type="inferred from homology"/>
<dbReference type="PANTHER" id="PTHR16458:SF2">
    <property type="entry name" value="GLYCINE N-METHYLTRANSFERASE"/>
    <property type="match status" value="1"/>
</dbReference>
<evidence type="ECO:0000259" key="6">
    <source>
        <dbReference type="Pfam" id="PF08241"/>
    </source>
</evidence>
<dbReference type="GO" id="GO:0017174">
    <property type="term" value="F:glycine N-methyltransferase activity"/>
    <property type="evidence" value="ECO:0007669"/>
    <property type="project" value="InterPro"/>
</dbReference>
<dbReference type="Proteomes" id="UP000317378">
    <property type="component" value="Unassembled WGS sequence"/>
</dbReference>
<feature type="domain" description="Methyltransferase" evidence="7">
    <location>
        <begin position="61"/>
        <end position="159"/>
    </location>
</feature>
<dbReference type="GO" id="GO:0006111">
    <property type="term" value="P:regulation of gluconeogenesis"/>
    <property type="evidence" value="ECO:0007669"/>
    <property type="project" value="TreeGrafter"/>
</dbReference>
<dbReference type="InterPro" id="IPR041698">
    <property type="entry name" value="Methyltransf_25"/>
</dbReference>
<dbReference type="Pfam" id="PF13649">
    <property type="entry name" value="Methyltransf_25"/>
    <property type="match status" value="1"/>
</dbReference>
<organism evidence="8 9">
    <name type="scientific">Streptomyces sporangiiformans</name>
    <dbReference type="NCBI Taxonomy" id="2315329"/>
    <lineage>
        <taxon>Bacteria</taxon>
        <taxon>Bacillati</taxon>
        <taxon>Actinomycetota</taxon>
        <taxon>Actinomycetes</taxon>
        <taxon>Kitasatosporales</taxon>
        <taxon>Streptomycetaceae</taxon>
        <taxon>Streptomyces</taxon>
    </lineage>
</organism>
<accession>A0A505DBQ2</accession>
<dbReference type="GO" id="GO:0016594">
    <property type="term" value="F:glycine binding"/>
    <property type="evidence" value="ECO:0007669"/>
    <property type="project" value="TreeGrafter"/>
</dbReference>
<dbReference type="RefSeq" id="WP_119100466.1">
    <property type="nucleotide sequence ID" value="NZ_QXMJ01000104.1"/>
</dbReference>
<evidence type="ECO:0000256" key="4">
    <source>
        <dbReference type="ARBA" id="ARBA00022691"/>
    </source>
</evidence>
<dbReference type="EMBL" id="VCHX02000104">
    <property type="protein sequence ID" value="TPQ21943.1"/>
    <property type="molecule type" value="Genomic_DNA"/>
</dbReference>
<dbReference type="Gene3D" id="3.40.50.150">
    <property type="entry name" value="Vaccinia Virus protein VP39"/>
    <property type="match status" value="2"/>
</dbReference>
<dbReference type="GO" id="GO:0006730">
    <property type="term" value="P:one-carbon metabolic process"/>
    <property type="evidence" value="ECO:0007669"/>
    <property type="project" value="TreeGrafter"/>
</dbReference>
<name>A0A505DBQ2_9ACTN</name>
<dbReference type="AlphaFoldDB" id="A0A505DBQ2"/>
<comment type="similarity">
    <text evidence="1">Belongs to the methyltransferase superfamily.</text>
</comment>
<dbReference type="PANTHER" id="PTHR16458">
    <property type="entry name" value="GLYCINE N-METHYLTRANSFERASE"/>
    <property type="match status" value="1"/>
</dbReference>
<dbReference type="InterPro" id="IPR029063">
    <property type="entry name" value="SAM-dependent_MTases_sf"/>
</dbReference>
<dbReference type="FunFam" id="3.40.50.150:FF:000461">
    <property type="entry name" value="Sarcosine/dimethylglycine N-methyltransferase"/>
    <property type="match status" value="1"/>
</dbReference>
<dbReference type="GO" id="GO:0052729">
    <property type="term" value="F:dimethylglycine N-methyltransferase activity"/>
    <property type="evidence" value="ECO:0007669"/>
    <property type="project" value="UniProtKB-ARBA"/>
</dbReference>
<evidence type="ECO:0000256" key="1">
    <source>
        <dbReference type="ARBA" id="ARBA00008361"/>
    </source>
</evidence>
<sequence>MQPAQEFGDNPVEVRETGHYTEEYVPSFVEKWDSLIDWEKRAESEGNFFIDLLRKWGVKSVLDVATGTGFHSVRLLSAGFETVSADGSAEMLAMAFENGTRQGGHILRVVQADWRWLNRDVHGEYDAIVCLGNSFTHLFSERDRRKALAEFYAMLKHDGILVLDQRNYDAILDDGYTSKHTYYYCGDDVTVEPEYVDEGLCRMRYSFPDDSVYHLNMFPLRKEYARRLMSDVGFQRIQTYGDFQHTYRGEQPDFFVHVAEKEYRMDDEKEGRYTGAVSTARSYYNSSDADTFYATVWGGEDIHIGLYERPGEPIADASRRTVQRMASKLELTPESVVLDLGSGYGGSARYLAETYGCRVLALNLSEVENRRHKEFNSARGLTGRIDVMDGSFEDIPYPDASVDVVWSQDAFLHSGNRVQVLAEIARVLRPGGRLIFTDPMAADGCPIGVLQPILDRIHLDDMGSPAFYARELTRLGFTAVEGGFEEHREQLVTHYTRVLEETRHQEAEGLARKVSHEYLAQMKKGLGHWIDGGRNEDITWGIFHFRRRDNG</sequence>
<evidence type="ECO:0000256" key="2">
    <source>
        <dbReference type="ARBA" id="ARBA00022603"/>
    </source>
</evidence>
<protein>
    <submittedName>
        <fullName evidence="8">Methyltransferase domain-containing protein</fullName>
    </submittedName>
</protein>
<dbReference type="SUPFAM" id="SSF53335">
    <property type="entry name" value="S-adenosyl-L-methionine-dependent methyltransferases"/>
    <property type="match status" value="2"/>
</dbReference>
<dbReference type="GO" id="GO:0051289">
    <property type="term" value="P:protein homotetramerization"/>
    <property type="evidence" value="ECO:0007669"/>
    <property type="project" value="TreeGrafter"/>
</dbReference>